<feature type="region of interest" description="Disordered" evidence="1">
    <location>
        <begin position="26"/>
        <end position="102"/>
    </location>
</feature>
<protein>
    <submittedName>
        <fullName evidence="3">Uncharacterized protein</fullName>
    </submittedName>
</protein>
<accession>A0A7W9UME6</accession>
<proteinExistence type="predicted"/>
<dbReference type="AlphaFoldDB" id="A0A7W9UME6"/>
<feature type="chain" id="PRO_5031333026" evidence="2">
    <location>
        <begin position="28"/>
        <end position="102"/>
    </location>
</feature>
<feature type="compositionally biased region" description="Pro residues" evidence="1">
    <location>
        <begin position="43"/>
        <end position="102"/>
    </location>
</feature>
<feature type="signal peptide" evidence="2">
    <location>
        <begin position="1"/>
        <end position="27"/>
    </location>
</feature>
<comment type="caution">
    <text evidence="3">The sequence shown here is derived from an EMBL/GenBank/DDBJ whole genome shotgun (WGS) entry which is preliminary data.</text>
</comment>
<dbReference type="RefSeq" id="WP_040753675.1">
    <property type="nucleotide sequence ID" value="NZ_JACHIT010000002.1"/>
</dbReference>
<evidence type="ECO:0000313" key="4">
    <source>
        <dbReference type="Proteomes" id="UP000540412"/>
    </source>
</evidence>
<sequence length="102" mass="9731">MKLRMATILVSAALAGAGLITAGSAAALAPSATPAHQQAPEGCQPPPLGPDGKPLPPPLGPDGRPLPPPNGADGKPCPPPLGPDGKPLPPPPGAPLPPPPGA</sequence>
<gene>
    <name evidence="3" type="ORF">BJY24_007453</name>
</gene>
<evidence type="ECO:0000256" key="2">
    <source>
        <dbReference type="SAM" id="SignalP"/>
    </source>
</evidence>
<name>A0A7W9UME6_9NOCA</name>
<dbReference type="EMBL" id="JACHIT010000002">
    <property type="protein sequence ID" value="MBB5918541.1"/>
    <property type="molecule type" value="Genomic_DNA"/>
</dbReference>
<keyword evidence="4" id="KW-1185">Reference proteome</keyword>
<organism evidence="3 4">
    <name type="scientific">Nocardia transvalensis</name>
    <dbReference type="NCBI Taxonomy" id="37333"/>
    <lineage>
        <taxon>Bacteria</taxon>
        <taxon>Bacillati</taxon>
        <taxon>Actinomycetota</taxon>
        <taxon>Actinomycetes</taxon>
        <taxon>Mycobacteriales</taxon>
        <taxon>Nocardiaceae</taxon>
        <taxon>Nocardia</taxon>
    </lineage>
</organism>
<keyword evidence="2" id="KW-0732">Signal</keyword>
<evidence type="ECO:0000313" key="3">
    <source>
        <dbReference type="EMBL" id="MBB5918541.1"/>
    </source>
</evidence>
<feature type="compositionally biased region" description="Low complexity" evidence="1">
    <location>
        <begin position="26"/>
        <end position="35"/>
    </location>
</feature>
<evidence type="ECO:0000256" key="1">
    <source>
        <dbReference type="SAM" id="MobiDB-lite"/>
    </source>
</evidence>
<reference evidence="3 4" key="1">
    <citation type="submission" date="2020-08" db="EMBL/GenBank/DDBJ databases">
        <title>Sequencing the genomes of 1000 actinobacteria strains.</title>
        <authorList>
            <person name="Klenk H.-P."/>
        </authorList>
    </citation>
    <scope>NUCLEOTIDE SEQUENCE [LARGE SCALE GENOMIC DNA]</scope>
    <source>
        <strain evidence="3 4">DSM 43582</strain>
    </source>
</reference>
<dbReference type="Proteomes" id="UP000540412">
    <property type="component" value="Unassembled WGS sequence"/>
</dbReference>